<keyword evidence="2" id="KW-1185">Reference proteome</keyword>
<sequence length="141" mass="15068">MTTSAVAAPTGTIVHCAPEGSTTVQHDIPIPHAPEGNTLVTVDPESQRHTIAEDTPDNDAVPVHNPRHQGQCSHIVTHTFIRFSSPLVSLSPLNATSTAPLINPGLMTNWDSEATFVASMPGYHLHQRAPTMFTLHVTPAV</sequence>
<gene>
    <name evidence="1" type="ORF">H4R20_006450</name>
</gene>
<reference evidence="1" key="1">
    <citation type="submission" date="2022-07" db="EMBL/GenBank/DDBJ databases">
        <title>Phylogenomic reconstructions and comparative analyses of Kickxellomycotina fungi.</title>
        <authorList>
            <person name="Reynolds N.K."/>
            <person name="Stajich J.E."/>
            <person name="Barry K."/>
            <person name="Grigoriev I.V."/>
            <person name="Crous P."/>
            <person name="Smith M.E."/>
        </authorList>
    </citation>
    <scope>NUCLEOTIDE SEQUENCE</scope>
    <source>
        <strain evidence="1">NRRL 1565</strain>
    </source>
</reference>
<dbReference type="Proteomes" id="UP001140094">
    <property type="component" value="Unassembled WGS sequence"/>
</dbReference>
<dbReference type="AlphaFoldDB" id="A0A9W8LPU5"/>
<evidence type="ECO:0000313" key="1">
    <source>
        <dbReference type="EMBL" id="KAJ2793741.1"/>
    </source>
</evidence>
<accession>A0A9W8LPU5</accession>
<feature type="non-terminal residue" evidence="1">
    <location>
        <position position="141"/>
    </location>
</feature>
<name>A0A9W8LPU5_9FUNG</name>
<organism evidence="1 2">
    <name type="scientific">Coemansia guatemalensis</name>
    <dbReference type="NCBI Taxonomy" id="2761395"/>
    <lineage>
        <taxon>Eukaryota</taxon>
        <taxon>Fungi</taxon>
        <taxon>Fungi incertae sedis</taxon>
        <taxon>Zoopagomycota</taxon>
        <taxon>Kickxellomycotina</taxon>
        <taxon>Kickxellomycetes</taxon>
        <taxon>Kickxellales</taxon>
        <taxon>Kickxellaceae</taxon>
        <taxon>Coemansia</taxon>
    </lineage>
</organism>
<proteinExistence type="predicted"/>
<dbReference type="EMBL" id="JANBUO010002786">
    <property type="protein sequence ID" value="KAJ2793741.1"/>
    <property type="molecule type" value="Genomic_DNA"/>
</dbReference>
<evidence type="ECO:0000313" key="2">
    <source>
        <dbReference type="Proteomes" id="UP001140094"/>
    </source>
</evidence>
<protein>
    <submittedName>
        <fullName evidence="1">Uncharacterized protein</fullName>
    </submittedName>
</protein>
<comment type="caution">
    <text evidence="1">The sequence shown here is derived from an EMBL/GenBank/DDBJ whole genome shotgun (WGS) entry which is preliminary data.</text>
</comment>